<feature type="domain" description="Alpha-L-arabinofuranosidase B arabinose-binding" evidence="3">
    <location>
        <begin position="569"/>
        <end position="700"/>
    </location>
</feature>
<dbReference type="AlphaFoldDB" id="A0A4R6RJT0"/>
<keyword evidence="1 2" id="KW-0732">Signal</keyword>
<evidence type="ECO:0000313" key="7">
    <source>
        <dbReference type="Proteomes" id="UP000294547"/>
    </source>
</evidence>
<feature type="signal peptide" evidence="2">
    <location>
        <begin position="1"/>
        <end position="22"/>
    </location>
</feature>
<dbReference type="CDD" id="cd23399">
    <property type="entry name" value="beta-trefoil_ABD_ABFB"/>
    <property type="match status" value="1"/>
</dbReference>
<dbReference type="Pfam" id="PF07250">
    <property type="entry name" value="Glyoxal_oxid_N"/>
    <property type="match status" value="1"/>
</dbReference>
<dbReference type="Gene3D" id="2.60.40.10">
    <property type="entry name" value="Immunoglobulins"/>
    <property type="match status" value="1"/>
</dbReference>
<dbReference type="GO" id="GO:0046373">
    <property type="term" value="P:L-arabinose metabolic process"/>
    <property type="evidence" value="ECO:0007669"/>
    <property type="project" value="InterPro"/>
</dbReference>
<dbReference type="PANTHER" id="PTHR32208">
    <property type="entry name" value="SECRETED PROTEIN-RELATED"/>
    <property type="match status" value="1"/>
</dbReference>
<dbReference type="SUPFAM" id="SSF81296">
    <property type="entry name" value="E set domains"/>
    <property type="match status" value="1"/>
</dbReference>
<dbReference type="Gene3D" id="2.80.10.50">
    <property type="match status" value="1"/>
</dbReference>
<reference evidence="6 7" key="1">
    <citation type="submission" date="2019-03" db="EMBL/GenBank/DDBJ databases">
        <title>Genomic Encyclopedia of Type Strains, Phase IV (KMG-IV): sequencing the most valuable type-strain genomes for metagenomic binning, comparative biology and taxonomic classification.</title>
        <authorList>
            <person name="Goeker M."/>
        </authorList>
    </citation>
    <scope>NUCLEOTIDE SEQUENCE [LARGE SCALE GENOMIC DNA]</scope>
    <source>
        <strain evidence="6 7">DSM 102969</strain>
    </source>
</reference>
<dbReference type="SUPFAM" id="SSF50965">
    <property type="entry name" value="Galactose oxidase, central domain"/>
    <property type="match status" value="1"/>
</dbReference>
<dbReference type="OrthoDB" id="7821947at2"/>
<dbReference type="RefSeq" id="WP_126536782.1">
    <property type="nucleotide sequence ID" value="NZ_BSPM01000008.1"/>
</dbReference>
<dbReference type="Pfam" id="PF05270">
    <property type="entry name" value="AbfB"/>
    <property type="match status" value="1"/>
</dbReference>
<accession>A0A4R6RJT0</accession>
<evidence type="ECO:0000256" key="1">
    <source>
        <dbReference type="ARBA" id="ARBA00022729"/>
    </source>
</evidence>
<dbReference type="GO" id="GO:0046556">
    <property type="term" value="F:alpha-L-arabinofuranosidase activity"/>
    <property type="evidence" value="ECO:0007669"/>
    <property type="project" value="InterPro"/>
</dbReference>
<dbReference type="Pfam" id="PF09118">
    <property type="entry name" value="GO-like_E_set"/>
    <property type="match status" value="1"/>
</dbReference>
<protein>
    <submittedName>
        <fullName evidence="6">Glyoxal oxidase-like protein</fullName>
    </submittedName>
</protein>
<feature type="chain" id="PRO_5020556511" evidence="2">
    <location>
        <begin position="23"/>
        <end position="705"/>
    </location>
</feature>
<feature type="domain" description="Galactose oxidase-like Early set" evidence="5">
    <location>
        <begin position="444"/>
        <end position="539"/>
    </location>
</feature>
<evidence type="ECO:0000259" key="4">
    <source>
        <dbReference type="Pfam" id="PF07250"/>
    </source>
</evidence>
<evidence type="ECO:0000259" key="3">
    <source>
        <dbReference type="Pfam" id="PF05270"/>
    </source>
</evidence>
<dbReference type="InterPro" id="IPR036195">
    <property type="entry name" value="AbfB_ABD_sf"/>
</dbReference>
<dbReference type="Gene3D" id="2.130.10.80">
    <property type="entry name" value="Galactose oxidase/kelch, beta-propeller"/>
    <property type="match status" value="1"/>
</dbReference>
<dbReference type="InterPro" id="IPR037293">
    <property type="entry name" value="Gal_Oxidase_central_sf"/>
</dbReference>
<dbReference type="InterPro" id="IPR011043">
    <property type="entry name" value="Gal_Oxase/kelch_b-propeller"/>
</dbReference>
<dbReference type="SUPFAM" id="SSF110221">
    <property type="entry name" value="AbfB domain"/>
    <property type="match status" value="2"/>
</dbReference>
<evidence type="ECO:0000313" key="6">
    <source>
        <dbReference type="EMBL" id="TDP86682.1"/>
    </source>
</evidence>
<dbReference type="CDD" id="cd02851">
    <property type="entry name" value="E_set_GO_C"/>
    <property type="match status" value="1"/>
</dbReference>
<comment type="caution">
    <text evidence="6">The sequence shown here is derived from an EMBL/GenBank/DDBJ whole genome shotgun (WGS) entry which is preliminary data.</text>
</comment>
<dbReference type="InterPro" id="IPR013783">
    <property type="entry name" value="Ig-like_fold"/>
</dbReference>
<dbReference type="Proteomes" id="UP000294547">
    <property type="component" value="Unassembled WGS sequence"/>
</dbReference>
<feature type="domain" description="Glyoxal oxidase N-terminal" evidence="4">
    <location>
        <begin position="109"/>
        <end position="424"/>
    </location>
</feature>
<organism evidence="6 7">
    <name type="scientific">Oharaeibacter diazotrophicus</name>
    <dbReference type="NCBI Taxonomy" id="1920512"/>
    <lineage>
        <taxon>Bacteria</taxon>
        <taxon>Pseudomonadati</taxon>
        <taxon>Pseudomonadota</taxon>
        <taxon>Alphaproteobacteria</taxon>
        <taxon>Hyphomicrobiales</taxon>
        <taxon>Pleomorphomonadaceae</taxon>
        <taxon>Oharaeibacter</taxon>
    </lineage>
</organism>
<evidence type="ECO:0000256" key="2">
    <source>
        <dbReference type="SAM" id="SignalP"/>
    </source>
</evidence>
<sequence length="705" mass="73371">MRSYDLVAAAAVLAGGISAAHADVAIPQTADPLLANLAIPADAPQKGMWSKVSDWPLIGLHLALMPSGVVMSYGTPLGNGVQDGRTFDIWTPEAGLGAGSHYTFPNAQQVDSFCSAATYLTTGAMLITGGNTPASGYSAMASTRFDAATLSATKLAADLSAPRWYGSMITLADGRALVVGGGKPYEVGAYGDPAAAERDGKVSTTPEVYTEGAGWKRLDGAKSSDAFGATNNRWWYPRLWVAPDGKVFGISSDRTWKLDPAGNGAISQVQTFKSGPSESTRPNIGPTSTAVMYAPGKILQVGGNGLANGYASSSSKAATVFDINGAQPVVTETAPMTNARQWANATVLPNGTVAVTGGTRYADTAGDNAVYDTEIWSPATGRWTLGAKSAVYRGYHSAVILLPNGALLSTGGGVPGPVNNFNAEIYYPPYLFRASGNGAVLATRPTITAMSGLSLAYGAAFTITSPEAASVTSGVLIGLSSTTHSFNSSQRLIPLSGSRNGTVLTTRAPASAAIAPPGYYLLHILNGSGVPSRGVIVSIGLANQAKPGTPATTVPTLPLDGAWRSLVPTNFPTYRVRHAGYLAGISAIGSTSSAVDKLDSAFAIRKGLGDAACYSFESRNFPGYFLRHQNYRLRLDRNPGAGDAGYAADATFCARRGMTGTDISLEAKNYPGYFLRHRNYEVWLDRFDGTPGFKADSTFSLAPAL</sequence>
<gene>
    <name evidence="6" type="ORF">EDD54_0561</name>
</gene>
<dbReference type="InterPro" id="IPR014756">
    <property type="entry name" value="Ig_E-set"/>
</dbReference>
<dbReference type="InterPro" id="IPR015202">
    <property type="entry name" value="GO-like_E_set"/>
</dbReference>
<dbReference type="InterPro" id="IPR007934">
    <property type="entry name" value="AbfB_ABD"/>
</dbReference>
<evidence type="ECO:0000259" key="5">
    <source>
        <dbReference type="Pfam" id="PF09118"/>
    </source>
</evidence>
<dbReference type="EMBL" id="SNXY01000006">
    <property type="protein sequence ID" value="TDP86682.1"/>
    <property type="molecule type" value="Genomic_DNA"/>
</dbReference>
<keyword evidence="7" id="KW-1185">Reference proteome</keyword>
<name>A0A4R6RJT0_9HYPH</name>
<proteinExistence type="predicted"/>
<dbReference type="PANTHER" id="PTHR32208:SF21">
    <property type="entry name" value="LOW QUALITY PROTEIN: ALDEHYDE OXIDASE GLOX-LIKE"/>
    <property type="match status" value="1"/>
</dbReference>
<dbReference type="InterPro" id="IPR009880">
    <property type="entry name" value="Glyoxal_oxidase_N"/>
</dbReference>